<reference evidence="2 3" key="1">
    <citation type="journal article" date="2009" name="Science">
        <title>Green evolution and dynamic adaptations revealed by genomes of the marine picoeukaryotes Micromonas.</title>
        <authorList>
            <person name="Worden A.Z."/>
            <person name="Lee J.H."/>
            <person name="Mock T."/>
            <person name="Rouze P."/>
            <person name="Simmons M.P."/>
            <person name="Aerts A.L."/>
            <person name="Allen A.E."/>
            <person name="Cuvelier M.L."/>
            <person name="Derelle E."/>
            <person name="Everett M.V."/>
            <person name="Foulon E."/>
            <person name="Grimwood J."/>
            <person name="Gundlach H."/>
            <person name="Henrissat B."/>
            <person name="Napoli C."/>
            <person name="McDonald S.M."/>
            <person name="Parker M.S."/>
            <person name="Rombauts S."/>
            <person name="Salamov A."/>
            <person name="Von Dassow P."/>
            <person name="Badger J.H."/>
            <person name="Coutinho P.M."/>
            <person name="Demir E."/>
            <person name="Dubchak I."/>
            <person name="Gentemann C."/>
            <person name="Eikrem W."/>
            <person name="Gready J.E."/>
            <person name="John U."/>
            <person name="Lanier W."/>
            <person name="Lindquist E.A."/>
            <person name="Lucas S."/>
            <person name="Mayer K.F."/>
            <person name="Moreau H."/>
            <person name="Not F."/>
            <person name="Otillar R."/>
            <person name="Panaud O."/>
            <person name="Pangilinan J."/>
            <person name="Paulsen I."/>
            <person name="Piegu B."/>
            <person name="Poliakov A."/>
            <person name="Robbens S."/>
            <person name="Schmutz J."/>
            <person name="Toulza E."/>
            <person name="Wyss T."/>
            <person name="Zelensky A."/>
            <person name="Zhou K."/>
            <person name="Armbrust E.V."/>
            <person name="Bhattacharya D."/>
            <person name="Goodenough U.W."/>
            <person name="Van de Peer Y."/>
            <person name="Grigoriev I.V."/>
        </authorList>
    </citation>
    <scope>NUCLEOTIDE SEQUENCE [LARGE SCALE GENOMIC DNA]</scope>
    <source>
        <strain evidence="3">RCC299 / NOUM17</strain>
    </source>
</reference>
<sequence length="457" mass="48791">MPTIVVATGARFAPVIRASSGDRASVGSGEAVKGKNSAPIEGGTFTPNPKTVWRGDAGLRSGPKRQMKNPDDFGGDYDKIREELMTQGYRGWAGNLSISNTINWLSENTFGAGGTSLGRGIDAVAGAYRKFLDALPYRRQDGRQARALPKGRAAEAYKRWEAFKAGESKPDDDGPVVGGRQGMLRGERDVFEYWTKVSEEAEAARKAGKRQKAAGRVGLSNKLGEGRLVLAEGQRRAISADVMGLVLSLRRAAAALERGDDASAGFASDAACVDASADEADDRRDELLSGWGGGGDSISFYGGYGAITPLEAAEARDAAGWTPTQVAERINAISALLVCTPGDAVACAHRFPAVLETPQSVLAARMAALKELLPRADAALIFRAEPRLLLAGDGDIIMGNVRRSVEAIKRDLPGINADKLLELEPRMMFEDISSGLEALRELWPEEAFRQSDADNPR</sequence>
<evidence type="ECO:0000256" key="1">
    <source>
        <dbReference type="SAM" id="MobiDB-lite"/>
    </source>
</evidence>
<dbReference type="GeneID" id="8245222"/>
<dbReference type="OMA" id="MMFEDIS"/>
<gene>
    <name evidence="2" type="ORF">MICPUN_60041</name>
</gene>
<proteinExistence type="predicted"/>
<dbReference type="KEGG" id="mis:MICPUN_60041"/>
<name>C1EAE1_MICCC</name>
<accession>C1EAE1</accession>
<organism evidence="2 3">
    <name type="scientific">Micromonas commoda (strain RCC299 / NOUM17 / CCMP2709)</name>
    <name type="common">Picoplanktonic green alga</name>
    <dbReference type="NCBI Taxonomy" id="296587"/>
    <lineage>
        <taxon>Eukaryota</taxon>
        <taxon>Viridiplantae</taxon>
        <taxon>Chlorophyta</taxon>
        <taxon>Mamiellophyceae</taxon>
        <taxon>Mamiellales</taxon>
        <taxon>Mamiellaceae</taxon>
        <taxon>Micromonas</taxon>
    </lineage>
</organism>
<dbReference type="OrthoDB" id="528365at2759"/>
<evidence type="ECO:0000313" key="2">
    <source>
        <dbReference type="EMBL" id="ACO64842.1"/>
    </source>
</evidence>
<feature type="non-terminal residue" evidence="2">
    <location>
        <position position="457"/>
    </location>
</feature>
<dbReference type="AlphaFoldDB" id="C1EAE1"/>
<dbReference type="InParanoid" id="C1EAE1"/>
<dbReference type="EMBL" id="CP001328">
    <property type="protein sequence ID" value="ACO64842.1"/>
    <property type="molecule type" value="Genomic_DNA"/>
</dbReference>
<dbReference type="Proteomes" id="UP000002009">
    <property type="component" value="Chromosome 7"/>
</dbReference>
<protein>
    <submittedName>
        <fullName evidence="2">Uncharacterized protein</fullName>
    </submittedName>
</protein>
<keyword evidence="3" id="KW-1185">Reference proteome</keyword>
<feature type="region of interest" description="Disordered" evidence="1">
    <location>
        <begin position="23"/>
        <end position="75"/>
    </location>
</feature>
<evidence type="ECO:0000313" key="3">
    <source>
        <dbReference type="Proteomes" id="UP000002009"/>
    </source>
</evidence>
<dbReference type="RefSeq" id="XP_002503584.1">
    <property type="nucleotide sequence ID" value="XM_002503538.1"/>
</dbReference>